<feature type="region of interest" description="Disordered" evidence="1">
    <location>
        <begin position="77"/>
        <end position="99"/>
    </location>
</feature>
<name>A0A2Z5FVE2_9BACT</name>
<feature type="region of interest" description="Disordered" evidence="1">
    <location>
        <begin position="1"/>
        <end position="45"/>
    </location>
</feature>
<evidence type="ECO:0000256" key="1">
    <source>
        <dbReference type="SAM" id="MobiDB-lite"/>
    </source>
</evidence>
<accession>A0A2Z5FVE2</accession>
<keyword evidence="3" id="KW-1185">Reference proteome</keyword>
<dbReference type="KEGG" id="abas:ACPOL_1475"/>
<proteinExistence type="predicted"/>
<dbReference type="AlphaFoldDB" id="A0A2Z5FVE2"/>
<feature type="compositionally biased region" description="Basic and acidic residues" evidence="1">
    <location>
        <begin position="80"/>
        <end position="89"/>
    </location>
</feature>
<evidence type="ECO:0000313" key="2">
    <source>
        <dbReference type="EMBL" id="AXC10821.1"/>
    </source>
</evidence>
<evidence type="ECO:0000313" key="3">
    <source>
        <dbReference type="Proteomes" id="UP000253606"/>
    </source>
</evidence>
<gene>
    <name evidence="2" type="ORF">ACPOL_1475</name>
</gene>
<dbReference type="Proteomes" id="UP000253606">
    <property type="component" value="Chromosome"/>
</dbReference>
<organism evidence="2 3">
    <name type="scientific">Acidisarcina polymorpha</name>
    <dbReference type="NCBI Taxonomy" id="2211140"/>
    <lineage>
        <taxon>Bacteria</taxon>
        <taxon>Pseudomonadati</taxon>
        <taxon>Acidobacteriota</taxon>
        <taxon>Terriglobia</taxon>
        <taxon>Terriglobales</taxon>
        <taxon>Acidobacteriaceae</taxon>
        <taxon>Acidisarcina</taxon>
    </lineage>
</organism>
<protein>
    <submittedName>
        <fullName evidence="2">Uncharacterized protein</fullName>
    </submittedName>
</protein>
<dbReference type="EMBL" id="CP030840">
    <property type="protein sequence ID" value="AXC10821.1"/>
    <property type="molecule type" value="Genomic_DNA"/>
</dbReference>
<sequence length="99" mass="11029">MPPGPGYDQQGYAPMPPRPEYQPQPSSSSEPPAQPEVTLLFKDGRPPQQVQNYALTQTTLYVFDGAKRREIPLEQLDLEGTEKTNRDAGIDFQVPTEGQ</sequence>
<reference evidence="2 3" key="1">
    <citation type="journal article" date="2018" name="Front. Microbiol.">
        <title>Hydrolytic Capabilities as a Key to Environmental Success: Chitinolytic and Cellulolytic Acidobacteria From Acidic Sub-arctic Soils and Boreal Peatlands.</title>
        <authorList>
            <person name="Belova S.E."/>
            <person name="Ravin N.V."/>
            <person name="Pankratov T.A."/>
            <person name="Rakitin A.L."/>
            <person name="Ivanova A.A."/>
            <person name="Beletsky A.V."/>
            <person name="Mardanov A.V."/>
            <person name="Sinninghe Damste J.S."/>
            <person name="Dedysh S.N."/>
        </authorList>
    </citation>
    <scope>NUCLEOTIDE SEQUENCE [LARGE SCALE GENOMIC DNA]</scope>
    <source>
        <strain evidence="2 3">SBC82</strain>
    </source>
</reference>